<dbReference type="GO" id="GO:0045892">
    <property type="term" value="P:negative regulation of DNA-templated transcription"/>
    <property type="evidence" value="ECO:0007669"/>
    <property type="project" value="InterPro"/>
</dbReference>
<dbReference type="Gene3D" id="1.10.10.60">
    <property type="entry name" value="Homeodomain-like"/>
    <property type="match status" value="1"/>
</dbReference>
<dbReference type="SMART" id="SM00345">
    <property type="entry name" value="HTH_GNTR"/>
    <property type="match status" value="1"/>
</dbReference>
<dbReference type="SUPFAM" id="SSF48498">
    <property type="entry name" value="Tetracyclin repressor-like, C-terminal domain"/>
    <property type="match status" value="1"/>
</dbReference>
<dbReference type="STRING" id="530584.SAMN05421630_10733"/>
<dbReference type="Pfam" id="PF00392">
    <property type="entry name" value="GntR"/>
    <property type="match status" value="1"/>
</dbReference>
<keyword evidence="1" id="KW-0663">Pyridoxal phosphate</keyword>
<dbReference type="InterPro" id="IPR036388">
    <property type="entry name" value="WH-like_DNA-bd_sf"/>
</dbReference>
<dbReference type="Pfam" id="PF02909">
    <property type="entry name" value="TetR_C_1"/>
    <property type="match status" value="1"/>
</dbReference>
<keyword evidence="2" id="KW-0805">Transcription regulation</keyword>
<keyword evidence="4" id="KW-0804">Transcription</keyword>
<dbReference type="PROSITE" id="PS50949">
    <property type="entry name" value="HTH_GNTR"/>
    <property type="match status" value="1"/>
</dbReference>
<reference evidence="5 6" key="1">
    <citation type="submission" date="2016-10" db="EMBL/GenBank/DDBJ databases">
        <authorList>
            <person name="de Groot N.N."/>
        </authorList>
    </citation>
    <scope>NUCLEOTIDE SEQUENCE [LARGE SCALE GENOMIC DNA]</scope>
    <source>
        <strain evidence="5 6">CGMCC 4.5506</strain>
    </source>
</reference>
<dbReference type="CDD" id="cd07377">
    <property type="entry name" value="WHTH_GntR"/>
    <property type="match status" value="1"/>
</dbReference>
<dbReference type="EMBL" id="FMZE01000007">
    <property type="protein sequence ID" value="SDD26114.1"/>
    <property type="molecule type" value="Genomic_DNA"/>
</dbReference>
<dbReference type="AlphaFoldDB" id="A0A1G6TB82"/>
<evidence type="ECO:0000256" key="4">
    <source>
        <dbReference type="ARBA" id="ARBA00023163"/>
    </source>
</evidence>
<keyword evidence="3" id="KW-0238">DNA-binding</keyword>
<dbReference type="InterPro" id="IPR036271">
    <property type="entry name" value="Tet_transcr_reg_TetR-rel_C_sf"/>
</dbReference>
<gene>
    <name evidence="5" type="ORF">SAMN05421630_10733</name>
</gene>
<dbReference type="InterPro" id="IPR000524">
    <property type="entry name" value="Tscrpt_reg_HTH_GntR"/>
</dbReference>
<dbReference type="GO" id="GO:0003700">
    <property type="term" value="F:DNA-binding transcription factor activity"/>
    <property type="evidence" value="ECO:0007669"/>
    <property type="project" value="InterPro"/>
</dbReference>
<evidence type="ECO:0000256" key="3">
    <source>
        <dbReference type="ARBA" id="ARBA00023125"/>
    </source>
</evidence>
<evidence type="ECO:0000256" key="1">
    <source>
        <dbReference type="ARBA" id="ARBA00022898"/>
    </source>
</evidence>
<proteinExistence type="predicted"/>
<dbReference type="InterPro" id="IPR051446">
    <property type="entry name" value="HTH_trans_reg/aminotransferase"/>
</dbReference>
<protein>
    <submittedName>
        <fullName evidence="5">Regulatory protein, tetR family</fullName>
    </submittedName>
</protein>
<accession>A0A1G6TB82</accession>
<dbReference type="InterPro" id="IPR004111">
    <property type="entry name" value="Repressor_TetR_C"/>
</dbReference>
<dbReference type="InterPro" id="IPR036390">
    <property type="entry name" value="WH_DNA-bd_sf"/>
</dbReference>
<evidence type="ECO:0000313" key="6">
    <source>
        <dbReference type="Proteomes" id="UP000199494"/>
    </source>
</evidence>
<dbReference type="InterPro" id="IPR009057">
    <property type="entry name" value="Homeodomain-like_sf"/>
</dbReference>
<evidence type="ECO:0000313" key="5">
    <source>
        <dbReference type="EMBL" id="SDD26114.1"/>
    </source>
</evidence>
<evidence type="ECO:0000256" key="2">
    <source>
        <dbReference type="ARBA" id="ARBA00023015"/>
    </source>
</evidence>
<name>A0A1G6TB82_9PSEU</name>
<dbReference type="GO" id="GO:0003677">
    <property type="term" value="F:DNA binding"/>
    <property type="evidence" value="ECO:0007669"/>
    <property type="project" value="UniProtKB-UniRule"/>
</dbReference>
<dbReference type="Proteomes" id="UP000199494">
    <property type="component" value="Unassembled WGS sequence"/>
</dbReference>
<dbReference type="SUPFAM" id="SSF46689">
    <property type="entry name" value="Homeodomain-like"/>
    <property type="match status" value="1"/>
</dbReference>
<dbReference type="PANTHER" id="PTHR46577">
    <property type="entry name" value="HTH-TYPE TRANSCRIPTIONAL REGULATORY PROTEIN GABR"/>
    <property type="match status" value="1"/>
</dbReference>
<dbReference type="Pfam" id="PF00440">
    <property type="entry name" value="TetR_N"/>
    <property type="match status" value="1"/>
</dbReference>
<dbReference type="Gene3D" id="1.10.357.10">
    <property type="entry name" value="Tetracycline Repressor, domain 2"/>
    <property type="match status" value="1"/>
</dbReference>
<dbReference type="InterPro" id="IPR001647">
    <property type="entry name" value="HTH_TetR"/>
</dbReference>
<dbReference type="PROSITE" id="PS50977">
    <property type="entry name" value="HTH_TETR_2"/>
    <property type="match status" value="1"/>
</dbReference>
<dbReference type="PANTHER" id="PTHR46577:SF1">
    <property type="entry name" value="HTH-TYPE TRANSCRIPTIONAL REGULATORY PROTEIN GABR"/>
    <property type="match status" value="1"/>
</dbReference>
<dbReference type="SUPFAM" id="SSF46785">
    <property type="entry name" value="Winged helix' DNA-binding domain"/>
    <property type="match status" value="1"/>
</dbReference>
<dbReference type="Gene3D" id="1.10.10.10">
    <property type="entry name" value="Winged helix-like DNA-binding domain superfamily/Winged helix DNA-binding domain"/>
    <property type="match status" value="1"/>
</dbReference>
<sequence length="346" mass="37875">MLYFAHFPRLLLLNVLARVGFGLVQSGVMATSAPPYRRIVDDIQARIEAGELVAGDRLPPIRHTARQWGVAVATATKAMAVLRDQGLVEARVGSGTVVSPIAGARSAARVMPRRPPEPLPGRAGVGRAHIVHAAMRIADSEGLEALSMRRLAAELGIGAMSVYRHVAGKDELVELMADVTFASRPMPEPGPEGWRAKLELCAREQWELCTRHRWLPRVISLTRPLLMPNAMAHTEWALRAIEGLGLSDETRLREVLSLTALVTSLALVESAESEAHQESGKSFDRWWLERESRTDVLFEGGRFPALAAVSGEVVADVAGVFEYALARHLDGFALLVERHAKQNFAR</sequence>
<organism evidence="5 6">
    <name type="scientific">Prauserella marina</name>
    <dbReference type="NCBI Taxonomy" id="530584"/>
    <lineage>
        <taxon>Bacteria</taxon>
        <taxon>Bacillati</taxon>
        <taxon>Actinomycetota</taxon>
        <taxon>Actinomycetes</taxon>
        <taxon>Pseudonocardiales</taxon>
        <taxon>Pseudonocardiaceae</taxon>
        <taxon>Prauserella</taxon>
    </lineage>
</organism>
<keyword evidence="6" id="KW-1185">Reference proteome</keyword>